<evidence type="ECO:0000256" key="1">
    <source>
        <dbReference type="SAM" id="MobiDB-lite"/>
    </source>
</evidence>
<evidence type="ECO:0000313" key="2">
    <source>
        <dbReference type="EMBL" id="CAA9533562.1"/>
    </source>
</evidence>
<feature type="compositionally biased region" description="Basic and acidic residues" evidence="1">
    <location>
        <begin position="9"/>
        <end position="28"/>
    </location>
</feature>
<feature type="compositionally biased region" description="Basic residues" evidence="1">
    <location>
        <begin position="104"/>
        <end position="121"/>
    </location>
</feature>
<gene>
    <name evidence="2" type="ORF">AVDCRST_MAG91-3182</name>
</gene>
<feature type="region of interest" description="Disordered" evidence="1">
    <location>
        <begin position="1"/>
        <end position="146"/>
    </location>
</feature>
<dbReference type="AlphaFoldDB" id="A0A6J4TWF5"/>
<proteinExistence type="predicted"/>
<reference evidence="2" key="1">
    <citation type="submission" date="2020-02" db="EMBL/GenBank/DDBJ databases">
        <authorList>
            <person name="Meier V. D."/>
        </authorList>
    </citation>
    <scope>NUCLEOTIDE SEQUENCE</scope>
    <source>
        <strain evidence="2">AVDCRST_MAG91</strain>
    </source>
</reference>
<feature type="non-terminal residue" evidence="2">
    <location>
        <position position="279"/>
    </location>
</feature>
<protein>
    <submittedName>
        <fullName evidence="2">Dehydrogenases with different specificities (Related to short-chain alcohol dehydrogenases)</fullName>
    </submittedName>
</protein>
<feature type="compositionally biased region" description="Low complexity" evidence="1">
    <location>
        <begin position="75"/>
        <end position="89"/>
    </location>
</feature>
<name>A0A6J4TWF5_9SPHN</name>
<accession>A0A6J4TWF5</accession>
<sequence>ATAAATTDASRDRSGAHPDRRPWRDELQGLRQARRQGGGDHGRRQRDRPGGGDRLRARRHGPAHLLPGRGGGRTGDAAAGRGRGPAMRADAGRHRRPGALPRDRRARRRRVRAHRPPRQQRRVPDVARQPGGHARRGVGPDLPGQHHRYVPPVQGGAAPHGAGLGDREHEFSQLRQGPAAASRLFRDQGGDYQLHRQPRAIGRGARRARELRRARPDLDAADPVHDAARKGRKLRAGRAHETARAAARGRAAVRVPSVGRRQLRHRSAICGDRRHAGSL</sequence>
<feature type="non-terminal residue" evidence="2">
    <location>
        <position position="1"/>
    </location>
</feature>
<organism evidence="2">
    <name type="scientific">uncultured Sphingomonadaceae bacterium</name>
    <dbReference type="NCBI Taxonomy" id="169976"/>
    <lineage>
        <taxon>Bacteria</taxon>
        <taxon>Pseudomonadati</taxon>
        <taxon>Pseudomonadota</taxon>
        <taxon>Alphaproteobacteria</taxon>
        <taxon>Sphingomonadales</taxon>
        <taxon>Sphingomonadaceae</taxon>
        <taxon>environmental samples</taxon>
    </lineage>
</organism>
<feature type="region of interest" description="Disordered" evidence="1">
    <location>
        <begin position="221"/>
        <end position="251"/>
    </location>
</feature>
<feature type="compositionally biased region" description="Basic and acidic residues" evidence="1">
    <location>
        <begin position="37"/>
        <end position="55"/>
    </location>
</feature>
<dbReference type="EMBL" id="CADCVX010000552">
    <property type="protein sequence ID" value="CAA9533562.1"/>
    <property type="molecule type" value="Genomic_DNA"/>
</dbReference>